<organism evidence="2 3">
    <name type="scientific">Ceratodon purpureus</name>
    <name type="common">Fire moss</name>
    <name type="synonym">Dicranum purpureum</name>
    <dbReference type="NCBI Taxonomy" id="3225"/>
    <lineage>
        <taxon>Eukaryota</taxon>
        <taxon>Viridiplantae</taxon>
        <taxon>Streptophyta</taxon>
        <taxon>Embryophyta</taxon>
        <taxon>Bryophyta</taxon>
        <taxon>Bryophytina</taxon>
        <taxon>Bryopsida</taxon>
        <taxon>Dicranidae</taxon>
        <taxon>Pseudoditrichales</taxon>
        <taxon>Ditrichaceae</taxon>
        <taxon>Ceratodon</taxon>
    </lineage>
</organism>
<comment type="caution">
    <text evidence="2">The sequence shown here is derived from an EMBL/GenBank/DDBJ whole genome shotgun (WGS) entry which is preliminary data.</text>
</comment>
<reference evidence="2" key="1">
    <citation type="submission" date="2020-06" db="EMBL/GenBank/DDBJ databases">
        <title>WGS assembly of Ceratodon purpureus strain R40.</title>
        <authorList>
            <person name="Carey S.B."/>
            <person name="Jenkins J."/>
            <person name="Shu S."/>
            <person name="Lovell J.T."/>
            <person name="Sreedasyam A."/>
            <person name="Maumus F."/>
            <person name="Tiley G.P."/>
            <person name="Fernandez-Pozo N."/>
            <person name="Barry K."/>
            <person name="Chen C."/>
            <person name="Wang M."/>
            <person name="Lipzen A."/>
            <person name="Daum C."/>
            <person name="Saski C.A."/>
            <person name="Payton A.C."/>
            <person name="Mcbreen J.C."/>
            <person name="Conrad R.E."/>
            <person name="Kollar L.M."/>
            <person name="Olsson S."/>
            <person name="Huttunen S."/>
            <person name="Landis J.B."/>
            <person name="Wickett N.J."/>
            <person name="Johnson M.G."/>
            <person name="Rensing S.A."/>
            <person name="Grimwood J."/>
            <person name="Schmutz J."/>
            <person name="Mcdaniel S.F."/>
        </authorList>
    </citation>
    <scope>NUCLEOTIDE SEQUENCE</scope>
    <source>
        <strain evidence="2">R40</strain>
    </source>
</reference>
<dbReference type="AlphaFoldDB" id="A0A8T0I0P0"/>
<evidence type="ECO:0000313" key="1">
    <source>
        <dbReference type="EMBL" id="KAG0575375.1"/>
    </source>
</evidence>
<evidence type="ECO:0000313" key="2">
    <source>
        <dbReference type="EMBL" id="KAG0577004.1"/>
    </source>
</evidence>
<gene>
    <name evidence="1" type="ORF">KC19_5G000100</name>
    <name evidence="2" type="ORF">KC19_5G124600</name>
</gene>
<dbReference type="EMBL" id="CM026425">
    <property type="protein sequence ID" value="KAG0575375.1"/>
    <property type="molecule type" value="Genomic_DNA"/>
</dbReference>
<protein>
    <submittedName>
        <fullName evidence="2">Uncharacterized protein</fullName>
    </submittedName>
</protein>
<sequence length="109" mass="12324">MKPNRTSETTYKNLSVAKTIIKHSNTSTTLGRDRHAKQSLLHWTLNPNVTKTFFQSKSKFLKTLESHQTLGKHKNLGTSKTLNLQNLKWEAARSSPPLTSCRSGQIDTM</sequence>
<accession>A0A8T0I0P0</accession>
<proteinExistence type="predicted"/>
<name>A0A8T0I0P0_CERPU</name>
<keyword evidence="3" id="KW-1185">Reference proteome</keyword>
<dbReference type="Proteomes" id="UP000822688">
    <property type="component" value="Chromosome 5"/>
</dbReference>
<evidence type="ECO:0000313" key="3">
    <source>
        <dbReference type="Proteomes" id="UP000822688"/>
    </source>
</evidence>
<dbReference type="EMBL" id="CM026425">
    <property type="protein sequence ID" value="KAG0577004.1"/>
    <property type="molecule type" value="Genomic_DNA"/>
</dbReference>